<keyword evidence="1" id="KW-0175">Coiled coil</keyword>
<accession>A0A699H8H5</accession>
<evidence type="ECO:0000313" key="3">
    <source>
        <dbReference type="EMBL" id="GEX55106.1"/>
    </source>
</evidence>
<organism evidence="3">
    <name type="scientific">Tanacetum cinerariifolium</name>
    <name type="common">Dalmatian daisy</name>
    <name type="synonym">Chrysanthemum cinerariifolium</name>
    <dbReference type="NCBI Taxonomy" id="118510"/>
    <lineage>
        <taxon>Eukaryota</taxon>
        <taxon>Viridiplantae</taxon>
        <taxon>Streptophyta</taxon>
        <taxon>Embryophyta</taxon>
        <taxon>Tracheophyta</taxon>
        <taxon>Spermatophyta</taxon>
        <taxon>Magnoliopsida</taxon>
        <taxon>eudicotyledons</taxon>
        <taxon>Gunneridae</taxon>
        <taxon>Pentapetalae</taxon>
        <taxon>asterids</taxon>
        <taxon>campanulids</taxon>
        <taxon>Asterales</taxon>
        <taxon>Asteraceae</taxon>
        <taxon>Asteroideae</taxon>
        <taxon>Anthemideae</taxon>
        <taxon>Anthemidinae</taxon>
        <taxon>Tanacetum</taxon>
    </lineage>
</organism>
<comment type="caution">
    <text evidence="3">The sequence shown here is derived from an EMBL/GenBank/DDBJ whole genome shotgun (WGS) entry which is preliminary data.</text>
</comment>
<evidence type="ECO:0000256" key="1">
    <source>
        <dbReference type="SAM" id="Coils"/>
    </source>
</evidence>
<dbReference type="EMBL" id="BKCJ010115078">
    <property type="protein sequence ID" value="GEX55106.1"/>
    <property type="molecule type" value="Genomic_DNA"/>
</dbReference>
<evidence type="ECO:0008006" key="4">
    <source>
        <dbReference type="Google" id="ProtNLM"/>
    </source>
</evidence>
<proteinExistence type="predicted"/>
<feature type="region of interest" description="Disordered" evidence="2">
    <location>
        <begin position="662"/>
        <end position="692"/>
    </location>
</feature>
<dbReference type="AlphaFoldDB" id="A0A699H8H5"/>
<dbReference type="Pfam" id="PF14223">
    <property type="entry name" value="Retrotran_gag_2"/>
    <property type="match status" value="1"/>
</dbReference>
<feature type="compositionally biased region" description="Polar residues" evidence="2">
    <location>
        <begin position="662"/>
        <end position="672"/>
    </location>
</feature>
<gene>
    <name evidence="3" type="ORF">Tci_327081</name>
</gene>
<sequence>EEANSEASPQPEVYGLLSSCLLQYFFYKPSIEENGVTRLKKYSKLSPTEAIQADCDVKAINIIRQGLPLEVYASVSTHKLAKELWERIQILMQGTSLTKQERECKLYDEFDKFAYRKGESLRDYYLRFSLLLNDMNIYNMKLEQFQVNTKFLNTLPPEWSKFLTDVKLNPSSSMPHVEYAPAIYQQSEFSSPDTGLVVPFFQKGDDPIDAKNHMIPFLTLVVTSRYPSTNNQLRTSSNPRQQATINNGRVTIQPIQARQNSMTAGSSRPYTSGSSGASGKQRVIVCYNCKGKAQANGQVLSKEELELLADPGIVETSSTQYAVTNNVAYQADDLDAYDSDCDELNLAKIALMVNLSHYGSDNLAESLETEKFKHTLSEHLKEKESLEQKVTLLTNNFQKEESRNIDRELALEKQQLKPKLYDGSVTEKSDAIVIHGLEETLMLAEESHSKMIQKQNEPIMFEKKAELSAEQAFWSRYSVQSEEPNLFKSTTIVEVLKEHPKVSMAVEQHCVGKTKFQDKMENVLKENERLLEQAISVDIVNIVVHDHVNSAYKTVNVCERYVPIETEFQKGFIRKECYDILQEKVLVIAALKETLSRLKGKVIVNEAISLHSIDPELLKIDVAPLTPKVCNNRTAHTDYLRHTQEETATLREIVERVNFLSSASGSQPQGNTKNDRIQRAPSKAKKNKLEDHHRIVRPSLNKKKSVVDTKAISYVMNSKLNVSADLKCATYNGCLFSNNHDSCVLAYINSVNASLKSKSVKKSINRKIWNRVTIETMMCQTMAQNINFSGSDQIQTPQYPDVHLPSHEKSDDVFQANHSNQNKESLENSSDEIAASNPNQGKEEPPQDFDIRQLIREECSIKVSEEQKQNMEDTMLELNFRVVHKSSISLNTSQISSIHAVAPILSTKEPEHLLSMGYEHLSITLETESDEVTASNAENHLPIPSECEVTLEDESKCDVPNFKNSPVCDNHSKIFSDSKIDDDISVYDDDFEDIKYVEASISDHEIVSVEGENGVEEENVVQQEEEEVDLEDISQIQDVVLREELLSTTRLISNIESLNDNPTPDRVLNSFASDNSLLDNFSPEFETFCDYSKETRSEADLFLTSDNSIPSGIENFADDSEGDVCFLEELLIDDFILSHESSDSNFEDNPSIPRPPPKPPVAKIDAGEEIPVVMNNKDKFDEDYHFFMFDKVFSFLSDESGDTIFDPGISN</sequence>
<feature type="non-terminal residue" evidence="3">
    <location>
        <position position="1"/>
    </location>
</feature>
<evidence type="ECO:0000256" key="2">
    <source>
        <dbReference type="SAM" id="MobiDB-lite"/>
    </source>
</evidence>
<feature type="region of interest" description="Disordered" evidence="2">
    <location>
        <begin position="821"/>
        <end position="847"/>
    </location>
</feature>
<name>A0A699H8H5_TANCI</name>
<protein>
    <recommendedName>
        <fullName evidence="4">Integrase, catalytic region, zinc finger, CCHC-type, peptidase aspartic, catalytic</fullName>
    </recommendedName>
</protein>
<reference evidence="3" key="1">
    <citation type="journal article" date="2019" name="Sci. Rep.">
        <title>Draft genome of Tanacetum cinerariifolium, the natural source of mosquito coil.</title>
        <authorList>
            <person name="Yamashiro T."/>
            <person name="Shiraishi A."/>
            <person name="Satake H."/>
            <person name="Nakayama K."/>
        </authorList>
    </citation>
    <scope>NUCLEOTIDE SEQUENCE</scope>
</reference>
<feature type="region of interest" description="Disordered" evidence="2">
    <location>
        <begin position="1142"/>
        <end position="1167"/>
    </location>
</feature>
<feature type="coiled-coil region" evidence="1">
    <location>
        <begin position="369"/>
        <end position="403"/>
    </location>
</feature>